<feature type="active site" description="Proton donor" evidence="2">
    <location>
        <position position="46"/>
    </location>
</feature>
<feature type="short sequence motif" description="HXTX 2" evidence="2">
    <location>
        <begin position="133"/>
        <end position="136"/>
    </location>
</feature>
<dbReference type="EMBL" id="FNNQ01000016">
    <property type="protein sequence ID" value="SDX38735.1"/>
    <property type="molecule type" value="Genomic_DNA"/>
</dbReference>
<dbReference type="GO" id="GO:0008664">
    <property type="term" value="F:RNA 2',3'-cyclic 3'-phosphodiesterase activity"/>
    <property type="evidence" value="ECO:0007669"/>
    <property type="project" value="UniProtKB-EC"/>
</dbReference>
<comment type="similarity">
    <text evidence="2">Belongs to the 2H phosphoesterase superfamily. ThpR family.</text>
</comment>
<gene>
    <name evidence="3" type="ORF">SAMN05444487_11624</name>
</gene>
<dbReference type="PANTHER" id="PTHR35561:SF1">
    <property type="entry name" value="RNA 2',3'-CYCLIC PHOSPHODIESTERASE"/>
    <property type="match status" value="1"/>
</dbReference>
<dbReference type="PANTHER" id="PTHR35561">
    <property type="entry name" value="RNA 2',3'-CYCLIC PHOSPHODIESTERASE"/>
    <property type="match status" value="1"/>
</dbReference>
<dbReference type="GO" id="GO:0004113">
    <property type="term" value="F:2',3'-cyclic-nucleotide 3'-phosphodiesterase activity"/>
    <property type="evidence" value="ECO:0007669"/>
    <property type="project" value="InterPro"/>
</dbReference>
<evidence type="ECO:0000256" key="2">
    <source>
        <dbReference type="HAMAP-Rule" id="MF_01940"/>
    </source>
</evidence>
<dbReference type="HAMAP" id="MF_01940">
    <property type="entry name" value="RNA_CPDase"/>
    <property type="match status" value="1"/>
</dbReference>
<comment type="catalytic activity">
    <reaction evidence="2">
        <text>a 3'-end 2',3'-cyclophospho-ribonucleotide-RNA + H2O = a 3'-end 2'-phospho-ribonucleotide-RNA + H(+)</text>
        <dbReference type="Rhea" id="RHEA:11828"/>
        <dbReference type="Rhea" id="RHEA-COMP:10464"/>
        <dbReference type="Rhea" id="RHEA-COMP:17353"/>
        <dbReference type="ChEBI" id="CHEBI:15377"/>
        <dbReference type="ChEBI" id="CHEBI:15378"/>
        <dbReference type="ChEBI" id="CHEBI:83064"/>
        <dbReference type="ChEBI" id="CHEBI:173113"/>
        <dbReference type="EC" id="3.1.4.58"/>
    </reaction>
</comment>
<keyword evidence="4" id="KW-1185">Reference proteome</keyword>
<dbReference type="Pfam" id="PF13563">
    <property type="entry name" value="2_5_RNA_ligase2"/>
    <property type="match status" value="1"/>
</dbReference>
<evidence type="ECO:0000313" key="4">
    <source>
        <dbReference type="Proteomes" id="UP000198534"/>
    </source>
</evidence>
<feature type="short sequence motif" description="HXTX 1" evidence="2">
    <location>
        <begin position="46"/>
        <end position="49"/>
    </location>
</feature>
<dbReference type="AlphaFoldDB" id="A0A1H3BAC7"/>
<dbReference type="OrthoDB" id="9789350at2"/>
<dbReference type="InterPro" id="IPR004175">
    <property type="entry name" value="RNA_CPDase"/>
</dbReference>
<dbReference type="RefSeq" id="WP_091742194.1">
    <property type="nucleotide sequence ID" value="NZ_FNNQ01000016.1"/>
</dbReference>
<dbReference type="GO" id="GO:0016874">
    <property type="term" value="F:ligase activity"/>
    <property type="evidence" value="ECO:0007669"/>
    <property type="project" value="UniProtKB-KW"/>
</dbReference>
<dbReference type="NCBIfam" id="TIGR02258">
    <property type="entry name" value="2_5_ligase"/>
    <property type="match status" value="1"/>
</dbReference>
<dbReference type="STRING" id="1048340.SAMN05444487_11624"/>
<dbReference type="Gene3D" id="3.90.1140.10">
    <property type="entry name" value="Cyclic phosphodiesterase"/>
    <property type="match status" value="1"/>
</dbReference>
<keyword evidence="1 2" id="KW-0378">Hydrolase</keyword>
<organism evidence="3 4">
    <name type="scientific">Marininema mesophilum</name>
    <dbReference type="NCBI Taxonomy" id="1048340"/>
    <lineage>
        <taxon>Bacteria</taxon>
        <taxon>Bacillati</taxon>
        <taxon>Bacillota</taxon>
        <taxon>Bacilli</taxon>
        <taxon>Bacillales</taxon>
        <taxon>Thermoactinomycetaceae</taxon>
        <taxon>Marininema</taxon>
    </lineage>
</organism>
<accession>A0A1H3BAC7</accession>
<dbReference type="SUPFAM" id="SSF55144">
    <property type="entry name" value="LigT-like"/>
    <property type="match status" value="1"/>
</dbReference>
<comment type="function">
    <text evidence="2">Hydrolyzes RNA 2',3'-cyclic phosphodiester to an RNA 2'-phosphomonoester.</text>
</comment>
<sequence length="189" mass="22259">MSSNPLYRLFIAIPLPDYQRLALSRWSESMQKELPFQRWVHPSDYHITLQFLGACTFKQAREVKRELKQIVAQEEPFHLHIDTIGFFGVPTHPRVLWAGLGGDVERLLTLYETVANKIEPLGFTKEKRAYKPHITLAKKYWRNDFPYDRLGELSPIHGELYWTVDELILYQTHQFRSPMYHPMAQFGLG</sequence>
<evidence type="ECO:0000256" key="1">
    <source>
        <dbReference type="ARBA" id="ARBA00022801"/>
    </source>
</evidence>
<dbReference type="InterPro" id="IPR009097">
    <property type="entry name" value="Cyclic_Pdiesterase"/>
</dbReference>
<feature type="active site" description="Proton acceptor" evidence="2">
    <location>
        <position position="133"/>
    </location>
</feature>
<proteinExistence type="inferred from homology"/>
<protein>
    <recommendedName>
        <fullName evidence="2">RNA 2',3'-cyclic phosphodiesterase</fullName>
        <shortName evidence="2">RNA 2',3'-CPDase</shortName>
        <ecNumber evidence="2">3.1.4.58</ecNumber>
    </recommendedName>
</protein>
<dbReference type="EC" id="3.1.4.58" evidence="2"/>
<evidence type="ECO:0000313" key="3">
    <source>
        <dbReference type="EMBL" id="SDX38735.1"/>
    </source>
</evidence>
<dbReference type="Proteomes" id="UP000198534">
    <property type="component" value="Unassembled WGS sequence"/>
</dbReference>
<reference evidence="3 4" key="1">
    <citation type="submission" date="2016-10" db="EMBL/GenBank/DDBJ databases">
        <authorList>
            <person name="de Groot N.N."/>
        </authorList>
    </citation>
    <scope>NUCLEOTIDE SEQUENCE [LARGE SCALE GENOMIC DNA]</scope>
    <source>
        <strain evidence="3 4">DSM 45610</strain>
    </source>
</reference>
<name>A0A1H3BAC7_9BACL</name>
<keyword evidence="3" id="KW-0436">Ligase</keyword>